<dbReference type="Proteomes" id="UP000005222">
    <property type="component" value="Chromosome D"/>
</dbReference>
<gene>
    <name evidence="2" type="primary">Piso0_001185</name>
    <name evidence="2" type="ORF">GNLVRS01_PISO0C12762g</name>
    <name evidence="3" type="ORF">GNLVRS01_PISO0D12829g</name>
</gene>
<protein>
    <submittedName>
        <fullName evidence="2">Piso0_001185 protein</fullName>
    </submittedName>
</protein>
<dbReference type="HOGENOM" id="CLU_476496_0_0_1"/>
<evidence type="ECO:0000313" key="2">
    <source>
        <dbReference type="EMBL" id="CCE78559.1"/>
    </source>
</evidence>
<name>G8YSM2_PICSO</name>
<dbReference type="InterPro" id="IPR018870">
    <property type="entry name" value="Tti2"/>
</dbReference>
<dbReference type="OrthoDB" id="6417021at2759"/>
<comment type="similarity">
    <text evidence="1">Belongs to the TTI2 family.</text>
</comment>
<dbReference type="EMBL" id="FO082056">
    <property type="protein sequence ID" value="CCE79145.1"/>
    <property type="molecule type" value="Genomic_DNA"/>
</dbReference>
<reference evidence="4" key="2">
    <citation type="journal article" date="2012" name="G3 (Bethesda)">
        <title>Pichia sorbitophila, an interspecies yeast hybrid reveals early steps of genome resolution following polyploidization.</title>
        <authorList>
            <person name="Leh Louis V."/>
            <person name="Despons L."/>
            <person name="Friedrich A."/>
            <person name="Martin T."/>
            <person name="Durrens P."/>
            <person name="Casaregola S."/>
            <person name="Neuveglise C."/>
            <person name="Fairhead C."/>
            <person name="Marck C."/>
            <person name="Cruz J.A."/>
            <person name="Straub M.L."/>
            <person name="Kugler V."/>
            <person name="Sacerdot C."/>
            <person name="Uzunov Z."/>
            <person name="Thierry A."/>
            <person name="Weiss S."/>
            <person name="Bleykasten C."/>
            <person name="De Montigny J."/>
            <person name="Jacques N."/>
            <person name="Jung P."/>
            <person name="Lemaire M."/>
            <person name="Mallet S."/>
            <person name="Morel G."/>
            <person name="Richard G.F."/>
            <person name="Sarkar A."/>
            <person name="Savel G."/>
            <person name="Schacherer J."/>
            <person name="Seret M.L."/>
            <person name="Talla E."/>
            <person name="Samson G."/>
            <person name="Jubin C."/>
            <person name="Poulain J."/>
            <person name="Vacherie B."/>
            <person name="Barbe V."/>
            <person name="Pelletier E."/>
            <person name="Sherman D.J."/>
            <person name="Westhof E."/>
            <person name="Weissenbach J."/>
            <person name="Baret P.V."/>
            <person name="Wincker P."/>
            <person name="Gaillardin C."/>
            <person name="Dujon B."/>
            <person name="Souciet J.L."/>
        </authorList>
    </citation>
    <scope>NUCLEOTIDE SEQUENCE [LARGE SCALE GENOMIC DNA]</scope>
    <source>
        <strain evidence="4">ATCC MYA-4447 / BCRC 22081 / CBS 7064 / NBRC 10061 / NRRL Y-12695</strain>
    </source>
</reference>
<dbReference type="InParanoid" id="G8YSM2"/>
<evidence type="ECO:0000256" key="1">
    <source>
        <dbReference type="ARBA" id="ARBA00034736"/>
    </source>
</evidence>
<reference evidence="2" key="1">
    <citation type="submission" date="2011-10" db="EMBL/GenBank/DDBJ databases">
        <authorList>
            <person name="Genoscope - CEA"/>
        </authorList>
    </citation>
    <scope>NUCLEOTIDE SEQUENCE</scope>
</reference>
<dbReference type="eggNOG" id="ENOG502S9D8">
    <property type="taxonomic scope" value="Eukaryota"/>
</dbReference>
<dbReference type="OMA" id="ATHIHNS"/>
<dbReference type="GO" id="GO:0110078">
    <property type="term" value="C:TTT Hsp90 cochaperone complex"/>
    <property type="evidence" value="ECO:0007669"/>
    <property type="project" value="InterPro"/>
</dbReference>
<organism evidence="2 4">
    <name type="scientific">Pichia sorbitophila (strain ATCC MYA-4447 / BCRC 22081 / CBS 7064 / NBRC 10061 / NRRL Y-12695)</name>
    <name type="common">Hybrid yeast</name>
    <dbReference type="NCBI Taxonomy" id="559304"/>
    <lineage>
        <taxon>Eukaryota</taxon>
        <taxon>Fungi</taxon>
        <taxon>Dikarya</taxon>
        <taxon>Ascomycota</taxon>
        <taxon>Saccharomycotina</taxon>
        <taxon>Pichiomycetes</taxon>
        <taxon>Debaryomycetaceae</taxon>
        <taxon>Millerozyma</taxon>
    </lineage>
</organism>
<evidence type="ECO:0000313" key="3">
    <source>
        <dbReference type="EMBL" id="CCE79145.1"/>
    </source>
</evidence>
<dbReference type="AlphaFoldDB" id="G8YSM2"/>
<evidence type="ECO:0000313" key="4">
    <source>
        <dbReference type="Proteomes" id="UP000005222"/>
    </source>
</evidence>
<dbReference type="Proteomes" id="UP000005222">
    <property type="component" value="Chromosome C"/>
</dbReference>
<dbReference type="STRING" id="559304.G8YSM2"/>
<dbReference type="Pfam" id="PF10521">
    <property type="entry name" value="Tti2"/>
    <property type="match status" value="1"/>
</dbReference>
<proteinExistence type="inferred from homology"/>
<dbReference type="EMBL" id="FO082057">
    <property type="protein sequence ID" value="CCE78559.1"/>
    <property type="molecule type" value="Genomic_DNA"/>
</dbReference>
<sequence>MQSNSNESEKGSCSYDSSSEYDLLKRMYNKQKEDHIMANDLLCQLDKVSDQHKKNDIYYSFEALIVCGVPSELESVNYEVFLTSIISSLKIRTHEWEWLTNDNATEQSELYYPSIRALGALSQYVPNYTLGISNETLKDLLSSISYHIHPSLPWTCSKNANIIHKILENFSKSASFESAMDTLFNGELKASLLVLSSKHVPSQRDKSLHNPRLTSAGYASTLLKKKDINGKSALRPSLGFSGVNEEINESDQRRLWKMSSHVKVLSMIYLMIYFSGDFSRIEDNWAFITSFILNVLDDHDPLIKAQGCYLLHYLILHWRGKGGSSNLLLKTGLCDLFKSSIGVCLTYLPNLTPLDQSIFILKLAYPTYYSLLQLEQDKESKLLSYLDTINSHILTSISHVFNTKGYISSYSLVTFLFEQLQIVIGDYMRDFVLTCYDRIHKLIYQLLINLDIQESGLEGIRFLTVVLATQQTIFKALKDTENDETMQCVFPYRYELLASWSIIYKFLSSADPCSTVFRAKESCRSSFSLFKSMYINSIENLDTLNHDTQTLISNYSILRDLFS</sequence>
<accession>G8YSM2</accession>
<keyword evidence="4" id="KW-1185">Reference proteome</keyword>